<keyword evidence="1" id="KW-0812">Transmembrane</keyword>
<evidence type="ECO:0000313" key="2">
    <source>
        <dbReference type="EMBL" id="PWS27927.1"/>
    </source>
</evidence>
<reference evidence="2 3" key="1">
    <citation type="submission" date="2018-05" db="EMBL/GenBank/DDBJ databases">
        <title>Pedobacter paludis sp. nov., isolated from wetland soil.</title>
        <authorList>
            <person name="Zhang Y."/>
            <person name="Wang G."/>
        </authorList>
    </citation>
    <scope>NUCLEOTIDE SEQUENCE [LARGE SCALE GENOMIC DNA]</scope>
    <source>
        <strain evidence="2 3">KCTC22721</strain>
    </source>
</reference>
<evidence type="ECO:0000313" key="3">
    <source>
        <dbReference type="Proteomes" id="UP000245379"/>
    </source>
</evidence>
<dbReference type="AlphaFoldDB" id="A0A317EP14"/>
<proteinExistence type="predicted"/>
<keyword evidence="3" id="KW-1185">Reference proteome</keyword>
<comment type="caution">
    <text evidence="2">The sequence shown here is derived from an EMBL/GenBank/DDBJ whole genome shotgun (WGS) entry which is preliminary data.</text>
</comment>
<name>A0A317EP14_9SPHI</name>
<dbReference type="Proteomes" id="UP000245379">
    <property type="component" value="Unassembled WGS sequence"/>
</dbReference>
<evidence type="ECO:0000256" key="1">
    <source>
        <dbReference type="SAM" id="Phobius"/>
    </source>
</evidence>
<keyword evidence="1" id="KW-1133">Transmembrane helix</keyword>
<dbReference type="InterPro" id="IPR021215">
    <property type="entry name" value="DUF2752"/>
</dbReference>
<protein>
    <submittedName>
        <fullName evidence="2">DUF2752 domain-containing protein</fullName>
    </submittedName>
</protein>
<feature type="transmembrane region" description="Helical" evidence="1">
    <location>
        <begin position="70"/>
        <end position="89"/>
    </location>
</feature>
<accession>A0A317EP14</accession>
<sequence length="99" mass="11544">MKYIKTFPLELFFWITALMLLATTNAHYHHFTLCPLANLGFENWCPGCGLGRSISHILHGEFSNSFSEHWFGLPALLIILYRIYTLTYNKNYKILTTNK</sequence>
<dbReference type="EMBL" id="QGNZ01000002">
    <property type="protein sequence ID" value="PWS27927.1"/>
    <property type="molecule type" value="Genomic_DNA"/>
</dbReference>
<gene>
    <name evidence="2" type="ORF">DHW03_10175</name>
</gene>
<keyword evidence="1" id="KW-0472">Membrane</keyword>
<dbReference type="Pfam" id="PF10825">
    <property type="entry name" value="DUF2752"/>
    <property type="match status" value="1"/>
</dbReference>
<dbReference type="OrthoDB" id="1525013at2"/>
<organism evidence="2 3">
    <name type="scientific">Pedobacter yonginense</name>
    <dbReference type="NCBI Taxonomy" id="651869"/>
    <lineage>
        <taxon>Bacteria</taxon>
        <taxon>Pseudomonadati</taxon>
        <taxon>Bacteroidota</taxon>
        <taxon>Sphingobacteriia</taxon>
        <taxon>Sphingobacteriales</taxon>
        <taxon>Sphingobacteriaceae</taxon>
        <taxon>Pedobacter</taxon>
    </lineage>
</organism>